<dbReference type="EMBL" id="JZWS02000002">
    <property type="protein sequence ID" value="MCL7343649.1"/>
    <property type="molecule type" value="Genomic_DNA"/>
</dbReference>
<reference evidence="2" key="2">
    <citation type="submission" date="2022-05" db="EMBL/GenBank/DDBJ databases">
        <title>Metagenome Sequencing of an Archaeal-Dominated Microbial Community from a Hot Spring at the Los Azufres Geothermal Field, Mexico.</title>
        <authorList>
            <person name="Marin-Paredes R."/>
            <person name="Martinez-Romero E."/>
            <person name="Servin-Garciduenas L.E."/>
        </authorList>
    </citation>
    <scope>NUCLEOTIDE SEQUENCE</scope>
    <source>
        <strain evidence="2">AZ1-454</strain>
    </source>
</reference>
<proteinExistence type="predicted"/>
<reference evidence="1" key="1">
    <citation type="submission" date="2015-03" db="EMBL/GenBank/DDBJ databases">
        <title>Metagenome Sequencing of an Archaeal-Dominated Microbial Community from a Hot Spring at the Los Azufres Geothermal Field, Mexico.</title>
        <authorList>
            <person name="Servin-Garciduenas L.E."/>
            <person name="Martinez-Romero E."/>
        </authorList>
    </citation>
    <scope>NUCLEOTIDE SEQUENCE [LARGE SCALE GENOMIC DNA]</scope>
    <source>
        <strain evidence="1">AZ1-454</strain>
    </source>
</reference>
<evidence type="ECO:0000313" key="2">
    <source>
        <dbReference type="EMBL" id="MCL7343649.1"/>
    </source>
</evidence>
<gene>
    <name evidence="2" type="ORF">TQ35_003640</name>
    <name evidence="1" type="ORF">TQ35_05760</name>
</gene>
<sequence length="157" mass="17760">MKVVDPAARIADLIGLLNVLENTFGGKTDLYQLEKEMEVDLDDLMPIVYTANYLGFVTIGEGDIIVTDKGIEFLQSNIRKRKEILKESISSVEPFATAKELKVFSLEELKEALEKKGVEIYNSPEGLYDLQITLLEWGIYSGFISRYGDEKFKVNVQ</sequence>
<dbReference type="InterPro" id="IPR018632">
    <property type="entry name" value="AAA-associated_dom_C"/>
</dbReference>
<keyword evidence="1" id="KW-0547">Nucleotide-binding</keyword>
<evidence type="ECO:0000313" key="1">
    <source>
        <dbReference type="EMBL" id="KJR78714.1"/>
    </source>
</evidence>
<dbReference type="EMBL" id="JZWS01000059">
    <property type="protein sequence ID" value="KJR78714.1"/>
    <property type="molecule type" value="Genomic_DNA"/>
</dbReference>
<organism evidence="1">
    <name type="scientific">Candidatus Aramenus sulfurataquae</name>
    <dbReference type="NCBI Taxonomy" id="1326980"/>
    <lineage>
        <taxon>Archaea</taxon>
        <taxon>Thermoproteota</taxon>
        <taxon>Thermoprotei</taxon>
        <taxon>Sulfolobales</taxon>
        <taxon>Sulfolobaceae</taxon>
        <taxon>Candidatus Aramenus</taxon>
    </lineage>
</organism>
<comment type="caution">
    <text evidence="1">The sequence shown here is derived from an EMBL/GenBank/DDBJ whole genome shotgun (WGS) entry which is preliminary data.</text>
</comment>
<dbReference type="PATRIC" id="fig|1326980.8.peg.1888"/>
<dbReference type="Pfam" id="PF09821">
    <property type="entry name" value="AAA_assoc_C"/>
    <property type="match status" value="1"/>
</dbReference>
<dbReference type="GO" id="GO:0005524">
    <property type="term" value="F:ATP binding"/>
    <property type="evidence" value="ECO:0007669"/>
    <property type="project" value="UniProtKB-KW"/>
</dbReference>
<accession>A0A0F2LPG4</accession>
<name>A0A0F2LPG4_9CREN</name>
<dbReference type="AlphaFoldDB" id="A0A0F2LPG4"/>
<keyword evidence="1" id="KW-0067">ATP-binding</keyword>
<protein>
    <submittedName>
        <fullName evidence="2">AAA-associated domain-containing protein</fullName>
    </submittedName>
    <submittedName>
        <fullName evidence="1">ABC transporter ATP-binding protein</fullName>
    </submittedName>
</protein>